<name>A0A2M9D021_9CELL</name>
<protein>
    <submittedName>
        <fullName evidence="3">Putative transcriptional regulator</fullName>
    </submittedName>
</protein>
<dbReference type="PANTHER" id="PTHR46558:SF4">
    <property type="entry name" value="DNA-BIDING PHAGE PROTEIN"/>
    <property type="match status" value="1"/>
</dbReference>
<dbReference type="OrthoDB" id="7428772at2"/>
<keyword evidence="4" id="KW-1185">Reference proteome</keyword>
<evidence type="ECO:0000313" key="3">
    <source>
        <dbReference type="EMBL" id="PJJ77541.1"/>
    </source>
</evidence>
<dbReference type="EMBL" id="PGFE01000001">
    <property type="protein sequence ID" value="PJJ77541.1"/>
    <property type="molecule type" value="Genomic_DNA"/>
</dbReference>
<keyword evidence="1" id="KW-0238">DNA-binding</keyword>
<accession>A0A2M9D021</accession>
<dbReference type="PANTHER" id="PTHR46558">
    <property type="entry name" value="TRACRIPTIONAL REGULATORY PROTEIN-RELATED-RELATED"/>
    <property type="match status" value="1"/>
</dbReference>
<dbReference type="RefSeq" id="WP_100421909.1">
    <property type="nucleotide sequence ID" value="NZ_BOOX01000003.1"/>
</dbReference>
<dbReference type="Proteomes" id="UP000231693">
    <property type="component" value="Unassembled WGS sequence"/>
</dbReference>
<evidence type="ECO:0000256" key="1">
    <source>
        <dbReference type="ARBA" id="ARBA00023125"/>
    </source>
</evidence>
<gene>
    <name evidence="3" type="ORF">CLV28_0762</name>
</gene>
<dbReference type="GO" id="GO:0003677">
    <property type="term" value="F:DNA binding"/>
    <property type="evidence" value="ECO:0007669"/>
    <property type="project" value="UniProtKB-KW"/>
</dbReference>
<evidence type="ECO:0000259" key="2">
    <source>
        <dbReference type="PROSITE" id="PS50943"/>
    </source>
</evidence>
<dbReference type="SUPFAM" id="SSF47413">
    <property type="entry name" value="lambda repressor-like DNA-binding domains"/>
    <property type="match status" value="1"/>
</dbReference>
<feature type="domain" description="HTH cro/C1-type" evidence="2">
    <location>
        <begin position="5"/>
        <end position="59"/>
    </location>
</feature>
<dbReference type="InterPro" id="IPR010982">
    <property type="entry name" value="Lambda_DNA-bd_dom_sf"/>
</dbReference>
<dbReference type="PROSITE" id="PS50943">
    <property type="entry name" value="HTH_CROC1"/>
    <property type="match status" value="1"/>
</dbReference>
<dbReference type="Pfam" id="PF01381">
    <property type="entry name" value="HTH_3"/>
    <property type="match status" value="1"/>
</dbReference>
<dbReference type="AlphaFoldDB" id="A0A2M9D021"/>
<reference evidence="3 4" key="1">
    <citation type="submission" date="2017-11" db="EMBL/GenBank/DDBJ databases">
        <title>Genomic Encyclopedia of Archaeal and Bacterial Type Strains, Phase II (KMG-II): From Individual Species to Whole Genera.</title>
        <authorList>
            <person name="Goeker M."/>
        </authorList>
    </citation>
    <scope>NUCLEOTIDE SEQUENCE [LARGE SCALE GENOMIC DNA]</scope>
    <source>
        <strain evidence="3 4">DSM 25478</strain>
    </source>
</reference>
<dbReference type="CDD" id="cd00093">
    <property type="entry name" value="HTH_XRE"/>
    <property type="match status" value="1"/>
</dbReference>
<organism evidence="3 4">
    <name type="scientific">Sediminihabitans luteus</name>
    <dbReference type="NCBI Taxonomy" id="1138585"/>
    <lineage>
        <taxon>Bacteria</taxon>
        <taxon>Bacillati</taxon>
        <taxon>Actinomycetota</taxon>
        <taxon>Actinomycetes</taxon>
        <taxon>Micrococcales</taxon>
        <taxon>Cellulomonadaceae</taxon>
        <taxon>Sediminihabitans</taxon>
    </lineage>
</organism>
<evidence type="ECO:0000313" key="4">
    <source>
        <dbReference type="Proteomes" id="UP000231693"/>
    </source>
</evidence>
<comment type="caution">
    <text evidence="3">The sequence shown here is derived from an EMBL/GenBank/DDBJ whole genome shotgun (WGS) entry which is preliminary data.</text>
</comment>
<dbReference type="InterPro" id="IPR001387">
    <property type="entry name" value="Cro/C1-type_HTH"/>
</dbReference>
<proteinExistence type="predicted"/>
<dbReference type="Gene3D" id="1.10.260.40">
    <property type="entry name" value="lambda repressor-like DNA-binding domains"/>
    <property type="match status" value="1"/>
</dbReference>
<dbReference type="SMART" id="SM00530">
    <property type="entry name" value="HTH_XRE"/>
    <property type="match status" value="1"/>
</dbReference>
<sequence>MRNSVRARRLAAGWSQARLAELLGVTRLTVISIEKERFDPSLPLAFRISSVFDAPIEEIFDPEGAAP</sequence>